<evidence type="ECO:0008006" key="3">
    <source>
        <dbReference type="Google" id="ProtNLM"/>
    </source>
</evidence>
<keyword evidence="2" id="KW-1185">Reference proteome</keyword>
<gene>
    <name evidence="1" type="ORF">F0L68_05090</name>
</gene>
<reference evidence="1 2" key="2">
    <citation type="submission" date="2019-09" db="EMBL/GenBank/DDBJ databases">
        <authorList>
            <person name="Jin C."/>
        </authorList>
    </citation>
    <scope>NUCLEOTIDE SEQUENCE [LARGE SCALE GENOMIC DNA]</scope>
    <source>
        <strain evidence="1 2">AN110305</strain>
    </source>
</reference>
<comment type="caution">
    <text evidence="1">The sequence shown here is derived from an EMBL/GenBank/DDBJ whole genome shotgun (WGS) entry which is preliminary data.</text>
</comment>
<dbReference type="OrthoDB" id="3681508at2"/>
<dbReference type="AlphaFoldDB" id="A0A5B2XQ76"/>
<dbReference type="Proteomes" id="UP000323454">
    <property type="component" value="Unassembled WGS sequence"/>
</dbReference>
<dbReference type="InterPro" id="IPR038332">
    <property type="entry name" value="PPE_sf"/>
</dbReference>
<name>A0A5B2XQ76_9PSEU</name>
<proteinExistence type="predicted"/>
<evidence type="ECO:0000313" key="1">
    <source>
        <dbReference type="EMBL" id="KAA2265225.1"/>
    </source>
</evidence>
<sequence length="401" mass="39079">MTDDSGAGSPVEGAGNLVDAVSSGVEGLANAATSALGQSGPIGALLAPVVNALRDVWEGYFGSPIPPGGTNWNAYTHQQLHQMLWENADVGDVSAVADEWQRHGTALAGHATELRDQRTALQTNWTAQSAESATSRLGELGDRTSGISTRASTVHQAAQSAGDALATARHAMPPPPGDHTGQTVAAGAAGAGAGAAIGGLLGTLAGGIGAGPGALMGGAMGAVAAGGASMFLDNVGASAGKAQAVHVMQHYETSLHQSSKTISPTPAGATEAAVYGVEGAFGPTGSGGTTSASGFVGGGSGGGDGSTGRGVAWRHLVGSDALGARLGAGMQVGGAENAMVARNGLMSELAAARATNGGAMWPGGAARARNDEDDEHVNDLPGADHGIFSVGKSGSTPVIGL</sequence>
<organism evidence="1 2">
    <name type="scientific">Solihabitans fulvus</name>
    <dbReference type="NCBI Taxonomy" id="1892852"/>
    <lineage>
        <taxon>Bacteria</taxon>
        <taxon>Bacillati</taxon>
        <taxon>Actinomycetota</taxon>
        <taxon>Actinomycetes</taxon>
        <taxon>Pseudonocardiales</taxon>
        <taxon>Pseudonocardiaceae</taxon>
        <taxon>Solihabitans</taxon>
    </lineage>
</organism>
<dbReference type="EMBL" id="VUOB01000008">
    <property type="protein sequence ID" value="KAA2265225.1"/>
    <property type="molecule type" value="Genomic_DNA"/>
</dbReference>
<dbReference type="Gene3D" id="1.20.1260.20">
    <property type="entry name" value="PPE superfamily"/>
    <property type="match status" value="1"/>
</dbReference>
<dbReference type="RefSeq" id="WP_149848259.1">
    <property type="nucleotide sequence ID" value="NZ_VUOB01000008.1"/>
</dbReference>
<accession>A0A5B2XQ76</accession>
<evidence type="ECO:0000313" key="2">
    <source>
        <dbReference type="Proteomes" id="UP000323454"/>
    </source>
</evidence>
<reference evidence="1 2" key="1">
    <citation type="submission" date="2019-09" db="EMBL/GenBank/DDBJ databases">
        <title>Goodfellowia gen. nov., a new genus of the Pseudonocardineae related to Actinoalloteichus, containing Goodfellowia coeruleoviolacea gen. nov., comb. nov. gen. nov., comb. nov.</title>
        <authorList>
            <person name="Labeda D."/>
        </authorList>
    </citation>
    <scope>NUCLEOTIDE SEQUENCE [LARGE SCALE GENOMIC DNA]</scope>
    <source>
        <strain evidence="1 2">AN110305</strain>
    </source>
</reference>
<protein>
    <recommendedName>
        <fullName evidence="3">PPE family protein</fullName>
    </recommendedName>
</protein>